<evidence type="ECO:0000256" key="1">
    <source>
        <dbReference type="SAM" id="MobiDB-lite"/>
    </source>
</evidence>
<feature type="compositionally biased region" description="Basic and acidic residues" evidence="1">
    <location>
        <begin position="630"/>
        <end position="640"/>
    </location>
</feature>
<comment type="caution">
    <text evidence="2">The sequence shown here is derived from an EMBL/GenBank/DDBJ whole genome shotgun (WGS) entry which is preliminary data.</text>
</comment>
<feature type="region of interest" description="Disordered" evidence="1">
    <location>
        <begin position="630"/>
        <end position="652"/>
    </location>
</feature>
<evidence type="ECO:0000313" key="2">
    <source>
        <dbReference type="EMBL" id="KAG8177322.1"/>
    </source>
</evidence>
<organism evidence="2 3">
    <name type="scientific">Oedothorax gibbosus</name>
    <dbReference type="NCBI Taxonomy" id="931172"/>
    <lineage>
        <taxon>Eukaryota</taxon>
        <taxon>Metazoa</taxon>
        <taxon>Ecdysozoa</taxon>
        <taxon>Arthropoda</taxon>
        <taxon>Chelicerata</taxon>
        <taxon>Arachnida</taxon>
        <taxon>Araneae</taxon>
        <taxon>Araneomorphae</taxon>
        <taxon>Entelegynae</taxon>
        <taxon>Araneoidea</taxon>
        <taxon>Linyphiidae</taxon>
        <taxon>Erigoninae</taxon>
        <taxon>Oedothorax</taxon>
    </lineage>
</organism>
<proteinExistence type="predicted"/>
<evidence type="ECO:0000313" key="3">
    <source>
        <dbReference type="Proteomes" id="UP000827092"/>
    </source>
</evidence>
<name>A0AAV6TZ07_9ARAC</name>
<dbReference type="Proteomes" id="UP000827092">
    <property type="component" value="Unassembled WGS sequence"/>
</dbReference>
<dbReference type="EMBL" id="JAFNEN010000787">
    <property type="protein sequence ID" value="KAG8177322.1"/>
    <property type="molecule type" value="Genomic_DNA"/>
</dbReference>
<reference evidence="2 3" key="1">
    <citation type="journal article" date="2022" name="Nat. Ecol. Evol.">
        <title>A masculinizing supergene underlies an exaggerated male reproductive morph in a spider.</title>
        <authorList>
            <person name="Hendrickx F."/>
            <person name="De Corte Z."/>
            <person name="Sonet G."/>
            <person name="Van Belleghem S.M."/>
            <person name="Kostlbacher S."/>
            <person name="Vangestel C."/>
        </authorList>
    </citation>
    <scope>NUCLEOTIDE SEQUENCE [LARGE SCALE GENOMIC DNA]</scope>
    <source>
        <strain evidence="2">W744_W776</strain>
    </source>
</reference>
<dbReference type="AlphaFoldDB" id="A0AAV6TZ07"/>
<gene>
    <name evidence="2" type="ORF">JTE90_018348</name>
</gene>
<evidence type="ECO:0008006" key="4">
    <source>
        <dbReference type="Google" id="ProtNLM"/>
    </source>
</evidence>
<accession>A0AAV6TZ07</accession>
<dbReference type="InterPro" id="IPR052797">
    <property type="entry name" value="RegFact_GeneExpr_CellDeath"/>
</dbReference>
<sequence length="717" mass="82913">MKKAFRLWKRNLEINENEFFIQQYGPKKNKLGIKWGYLCHRSGKYLPPPDPKRKRMLRNQGSFKMGMYCTSAISIQERSNEVTVVYWPQHYGHAKEMSTKHLSNQEQSTLEESISSGGTFSDLLKDCRENVISTKIIHTALKRRNIQLLKAAFESEEYNPGLTDSESVDRWVNHCLQLDDSPVLYYKQEELESGEGEFLLVIMTEFQKQLLVSSDKKVVCVDCVHRKKGGRFYLTCISIMDECDIAFPVGFCISNKIDSTVVRSFLVSIRDSTGPLSCTYFMSDNEAYYFEAWKEVMEDDSKWLWSMWYFDYNIHIQLRFFRDQVHKKAEAYKTLKTLIECQNQSIFETMFKKFVNSLMVDPISRKLGDFLLKRYGANTKLWAYCYRTDLKPTTNFQLDVLHRTLRYCCREGRKKRLDKFIFVLMKFLKIKMLDRLTTILDEEKILMVIETINQCHEEGLGVASDAISSLSDKIWLIKSADEYENVYVTRDYDSCPDRCKLRCSDCDICIHMYSCSCIPSMINANMCQHIHAVVWKFLTPHFSPAHFAAESGEDTDSCPALETGLEMLDSVLKKTHDVYKKIRSHKWDLNNDSLNVILGKLEDLDHCIETCAENKGSPTIERLQAKLKQDSLEFDSHSKEPSPSQNGFGSNLSFPQNKTSLPFIMQPPMQQQTLNSNPSPIFYLPNQSGVVPQNGQTAQPYILIIPHDTPNIATISK</sequence>
<feature type="compositionally biased region" description="Polar residues" evidence="1">
    <location>
        <begin position="641"/>
        <end position="652"/>
    </location>
</feature>
<dbReference type="PANTHER" id="PTHR33936">
    <property type="entry name" value="PROTEIN CBG17840"/>
    <property type="match status" value="1"/>
</dbReference>
<dbReference type="PANTHER" id="PTHR33936:SF25">
    <property type="entry name" value="C2H2-TYPE DOMAIN-CONTAINING PROTEIN"/>
    <property type="match status" value="1"/>
</dbReference>
<protein>
    <recommendedName>
        <fullName evidence="4">SWIM-type domain-containing protein</fullName>
    </recommendedName>
</protein>
<keyword evidence="3" id="KW-1185">Reference proteome</keyword>